<feature type="region of interest" description="Disordered" evidence="1">
    <location>
        <begin position="92"/>
        <end position="131"/>
    </location>
</feature>
<reference evidence="2" key="1">
    <citation type="submission" date="2021-01" db="EMBL/GenBank/DDBJ databases">
        <authorList>
            <person name="Corre E."/>
            <person name="Pelletier E."/>
            <person name="Niang G."/>
            <person name="Scheremetjew M."/>
            <person name="Finn R."/>
            <person name="Kale V."/>
            <person name="Holt S."/>
            <person name="Cochrane G."/>
            <person name="Meng A."/>
            <person name="Brown T."/>
            <person name="Cohen L."/>
        </authorList>
    </citation>
    <scope>NUCLEOTIDE SEQUENCE</scope>
    <source>
        <strain evidence="2">MM31A-1</strain>
    </source>
</reference>
<feature type="compositionally biased region" description="Polar residues" evidence="1">
    <location>
        <begin position="47"/>
        <end position="56"/>
    </location>
</feature>
<feature type="compositionally biased region" description="Low complexity" evidence="1">
    <location>
        <begin position="57"/>
        <end position="72"/>
    </location>
</feature>
<name>A0A7S3Q2M4_9STRA</name>
<dbReference type="AlphaFoldDB" id="A0A7S3Q2M4"/>
<gene>
    <name evidence="2" type="ORF">CDEB00056_LOCUS8403</name>
</gene>
<feature type="compositionally biased region" description="Low complexity" evidence="1">
    <location>
        <begin position="121"/>
        <end position="131"/>
    </location>
</feature>
<feature type="region of interest" description="Disordered" evidence="1">
    <location>
        <begin position="40"/>
        <end position="72"/>
    </location>
</feature>
<sequence length="155" mass="16945">MSVNVGNEICVAGSAQQQQPVKKRVYDECAPEIRRITEVRANKKRASQYSQAGNDDSTAISRRSFNSSSPSILSLMSSDELAQQLERSALRLADSMKRSEESRSRVLKSEQTCEPDDAANQQSSSRSRSPFGLSSLVSSGIVSYVGHMTSSSTLY</sequence>
<protein>
    <submittedName>
        <fullName evidence="2">Uncharacterized protein</fullName>
    </submittedName>
</protein>
<evidence type="ECO:0000256" key="1">
    <source>
        <dbReference type="SAM" id="MobiDB-lite"/>
    </source>
</evidence>
<proteinExistence type="predicted"/>
<accession>A0A7S3Q2M4</accession>
<evidence type="ECO:0000313" key="2">
    <source>
        <dbReference type="EMBL" id="CAE0463562.1"/>
    </source>
</evidence>
<dbReference type="EMBL" id="HBIO01010836">
    <property type="protein sequence ID" value="CAE0463562.1"/>
    <property type="molecule type" value="Transcribed_RNA"/>
</dbReference>
<organism evidence="2">
    <name type="scientific">Chaetoceros debilis</name>
    <dbReference type="NCBI Taxonomy" id="122233"/>
    <lineage>
        <taxon>Eukaryota</taxon>
        <taxon>Sar</taxon>
        <taxon>Stramenopiles</taxon>
        <taxon>Ochrophyta</taxon>
        <taxon>Bacillariophyta</taxon>
        <taxon>Coscinodiscophyceae</taxon>
        <taxon>Chaetocerotophycidae</taxon>
        <taxon>Chaetocerotales</taxon>
        <taxon>Chaetocerotaceae</taxon>
        <taxon>Chaetoceros</taxon>
    </lineage>
</organism>
<feature type="compositionally biased region" description="Basic and acidic residues" evidence="1">
    <location>
        <begin position="94"/>
        <end position="108"/>
    </location>
</feature>